<protein>
    <submittedName>
        <fullName evidence="1">Lipase family protein</fullName>
    </submittedName>
</protein>
<accession>A0ABU2L725</accession>
<evidence type="ECO:0000313" key="1">
    <source>
        <dbReference type="EMBL" id="MDT0307370.1"/>
    </source>
</evidence>
<comment type="caution">
    <text evidence="1">The sequence shown here is derived from an EMBL/GenBank/DDBJ whole genome shotgun (WGS) entry which is preliminary data.</text>
</comment>
<dbReference type="Proteomes" id="UP001183388">
    <property type="component" value="Unassembled WGS sequence"/>
</dbReference>
<dbReference type="SUPFAM" id="SSF53474">
    <property type="entry name" value="alpha/beta-Hydrolases"/>
    <property type="match status" value="1"/>
</dbReference>
<keyword evidence="2" id="KW-1185">Reference proteome</keyword>
<dbReference type="InterPro" id="IPR029058">
    <property type="entry name" value="AB_hydrolase_fold"/>
</dbReference>
<dbReference type="PIRSF" id="PIRSF029171">
    <property type="entry name" value="Esterase_LipA"/>
    <property type="match status" value="1"/>
</dbReference>
<dbReference type="Gene3D" id="1.10.260.130">
    <property type="match status" value="1"/>
</dbReference>
<dbReference type="EMBL" id="JAVREN010000011">
    <property type="protein sequence ID" value="MDT0307370.1"/>
    <property type="molecule type" value="Genomic_DNA"/>
</dbReference>
<dbReference type="Pfam" id="PF03583">
    <property type="entry name" value="LIP"/>
    <property type="match status" value="1"/>
</dbReference>
<dbReference type="Gene3D" id="3.40.50.1820">
    <property type="entry name" value="alpha/beta hydrolase"/>
    <property type="match status" value="1"/>
</dbReference>
<dbReference type="PANTHER" id="PTHR34853:SF1">
    <property type="entry name" value="LIPASE 5"/>
    <property type="match status" value="1"/>
</dbReference>
<gene>
    <name evidence="1" type="ORF">RM780_10390</name>
</gene>
<dbReference type="RefSeq" id="WP_311630315.1">
    <property type="nucleotide sequence ID" value="NZ_JAVREN010000011.1"/>
</dbReference>
<dbReference type="InterPro" id="IPR005152">
    <property type="entry name" value="Lipase_secreted"/>
</dbReference>
<sequence length="415" mass="44026">MLISVNRLIACVLALAFGITLLAVSPWSASAGNPARDVRVMAEDPGEWSGDFYAPPSPLPEGEDGDVIRTEPVESGNAQVTRVMYLSRDAHGEPTAVTGLVVVPETRWDGPGERPVVAYAPGTAGVGDDCAPSKSYSDLLLRPLLDRGFAVVQTDYQGLGTPGDHTYVIREAQAHSVLDSLRAAQRLPGTGLAPDGPVGITGYSEGGNAAAAAAELAADYAPELDVRGVYAGAVPADLSVIAESLDGQYAVGFLGYALIGLNQAYPELDILGLANDRGREFFERARTVCAGEAMTAFAFTRTSSLTRDGRPVAEYTDEEPFASVMDQVRIGNIAPEVPVLVEHARNDDIVPYGQGRQMARDWCAAGAEQVEFRNIFSLIPLFSHVTAGLSAHFHSADWLADRFAGERAGSNCGRF</sequence>
<reference evidence="2" key="1">
    <citation type="submission" date="2023-07" db="EMBL/GenBank/DDBJ databases">
        <title>30 novel species of actinomycetes from the DSMZ collection.</title>
        <authorList>
            <person name="Nouioui I."/>
        </authorList>
    </citation>
    <scope>NUCLEOTIDE SEQUENCE [LARGE SCALE GENOMIC DNA]</scope>
    <source>
        <strain evidence="2">DSM 44917</strain>
    </source>
</reference>
<organism evidence="1 2">
    <name type="scientific">Streptomyces boetiae</name>
    <dbReference type="NCBI Taxonomy" id="3075541"/>
    <lineage>
        <taxon>Bacteria</taxon>
        <taxon>Bacillati</taxon>
        <taxon>Actinomycetota</taxon>
        <taxon>Actinomycetes</taxon>
        <taxon>Kitasatosporales</taxon>
        <taxon>Streptomycetaceae</taxon>
        <taxon>Streptomyces</taxon>
    </lineage>
</organism>
<name>A0ABU2L725_9ACTN</name>
<evidence type="ECO:0000313" key="2">
    <source>
        <dbReference type="Proteomes" id="UP001183388"/>
    </source>
</evidence>
<dbReference type="PANTHER" id="PTHR34853">
    <property type="match status" value="1"/>
</dbReference>
<proteinExistence type="predicted"/>